<evidence type="ECO:0000256" key="3">
    <source>
        <dbReference type="ARBA" id="ARBA00012239"/>
    </source>
</evidence>
<dbReference type="GO" id="GO:0006534">
    <property type="term" value="P:cysteine metabolic process"/>
    <property type="evidence" value="ECO:0007669"/>
    <property type="project" value="InterPro"/>
</dbReference>
<gene>
    <name evidence="9" type="ORF">O6P33_05655</name>
</gene>
<evidence type="ECO:0000313" key="10">
    <source>
        <dbReference type="Proteomes" id="UP001212189"/>
    </source>
</evidence>
<dbReference type="EC" id="2.8.1.7" evidence="3"/>
<dbReference type="CDD" id="cd06453">
    <property type="entry name" value="SufS_like"/>
    <property type="match status" value="1"/>
</dbReference>
<keyword evidence="10" id="KW-1185">Reference proteome</keyword>
<dbReference type="PANTHER" id="PTHR43586">
    <property type="entry name" value="CYSTEINE DESULFURASE"/>
    <property type="match status" value="1"/>
</dbReference>
<comment type="cofactor">
    <cofactor evidence="1 7">
        <name>pyridoxal 5'-phosphate</name>
        <dbReference type="ChEBI" id="CHEBI:597326"/>
    </cofactor>
</comment>
<proteinExistence type="inferred from homology"/>
<dbReference type="EMBL" id="CP114976">
    <property type="protein sequence ID" value="WBE26310.1"/>
    <property type="molecule type" value="Genomic_DNA"/>
</dbReference>
<dbReference type="InterPro" id="IPR015422">
    <property type="entry name" value="PyrdxlP-dep_Trfase_small"/>
</dbReference>
<evidence type="ECO:0000256" key="5">
    <source>
        <dbReference type="ARBA" id="ARBA00022898"/>
    </source>
</evidence>
<evidence type="ECO:0000313" key="9">
    <source>
        <dbReference type="EMBL" id="WBE26310.1"/>
    </source>
</evidence>
<reference evidence="9 10" key="1">
    <citation type="submission" date="2022-12" db="EMBL/GenBank/DDBJ databases">
        <title>Coexistence and Characterization of a Novel Tigecycline Resistance gene tet(X) variant and blaNDM-1 in a Pseudomonas caeni Isolate of Chicken Origin.</title>
        <authorList>
            <person name="Lu X."/>
            <person name="Zhang L."/>
            <person name="Li R."/>
            <person name="Wang Z."/>
        </authorList>
    </citation>
    <scope>NUCLEOTIDE SEQUENCE [LARGE SCALE GENOMIC DNA]</scope>
    <source>
        <strain evidence="9 10">CE14</strain>
    </source>
</reference>
<organism evidence="9 10">
    <name type="scientific">Denitrificimonas caeni</name>
    <dbReference type="NCBI Taxonomy" id="521720"/>
    <lineage>
        <taxon>Bacteria</taxon>
        <taxon>Pseudomonadati</taxon>
        <taxon>Pseudomonadota</taxon>
        <taxon>Gammaproteobacteria</taxon>
        <taxon>Pseudomonadales</taxon>
        <taxon>Pseudomonadaceae</taxon>
        <taxon>Denitrificimonas</taxon>
    </lineage>
</organism>
<keyword evidence="4" id="KW-0808">Transferase</keyword>
<evidence type="ECO:0000259" key="8">
    <source>
        <dbReference type="Pfam" id="PF00266"/>
    </source>
</evidence>
<protein>
    <recommendedName>
        <fullName evidence="3">cysteine desulfurase</fullName>
        <ecNumber evidence="3">2.8.1.7</ecNumber>
    </recommendedName>
</protein>
<dbReference type="GO" id="GO:0031071">
    <property type="term" value="F:cysteine desulfurase activity"/>
    <property type="evidence" value="ECO:0007669"/>
    <property type="project" value="UniProtKB-EC"/>
</dbReference>
<dbReference type="InterPro" id="IPR020578">
    <property type="entry name" value="Aminotrans_V_PyrdxlP_BS"/>
</dbReference>
<dbReference type="GO" id="GO:0030170">
    <property type="term" value="F:pyridoxal phosphate binding"/>
    <property type="evidence" value="ECO:0007669"/>
    <property type="project" value="InterPro"/>
</dbReference>
<comment type="similarity">
    <text evidence="2">Belongs to the class-V pyridoxal-phosphate-dependent aminotransferase family. Csd subfamily.</text>
</comment>
<evidence type="ECO:0000256" key="7">
    <source>
        <dbReference type="RuleBase" id="RU004504"/>
    </source>
</evidence>
<dbReference type="Gene3D" id="3.40.640.10">
    <property type="entry name" value="Type I PLP-dependent aspartate aminotransferase-like (Major domain)"/>
    <property type="match status" value="1"/>
</dbReference>
<dbReference type="InterPro" id="IPR010970">
    <property type="entry name" value="Cys_dSase_SufS"/>
</dbReference>
<dbReference type="Proteomes" id="UP001212189">
    <property type="component" value="Chromosome"/>
</dbReference>
<dbReference type="InterPro" id="IPR015424">
    <property type="entry name" value="PyrdxlP-dep_Trfase"/>
</dbReference>
<dbReference type="Pfam" id="PF00266">
    <property type="entry name" value="Aminotran_5"/>
    <property type="match status" value="1"/>
</dbReference>
<dbReference type="InterPro" id="IPR015421">
    <property type="entry name" value="PyrdxlP-dep_Trfase_major"/>
</dbReference>
<feature type="domain" description="Aminotransferase class V" evidence="8">
    <location>
        <begin position="23"/>
        <end position="388"/>
    </location>
</feature>
<dbReference type="PROSITE" id="PS00595">
    <property type="entry name" value="AA_TRANSFER_CLASS_5"/>
    <property type="match status" value="1"/>
</dbReference>
<dbReference type="RefSeq" id="WP_269819232.1">
    <property type="nucleotide sequence ID" value="NZ_CP114976.1"/>
</dbReference>
<evidence type="ECO:0000256" key="6">
    <source>
        <dbReference type="ARBA" id="ARBA00050776"/>
    </source>
</evidence>
<dbReference type="AlphaFoldDB" id="A0AAE9VQ47"/>
<evidence type="ECO:0000256" key="2">
    <source>
        <dbReference type="ARBA" id="ARBA00010447"/>
    </source>
</evidence>
<sequence length="400" mass="43328">MFLPSPWRQFFPGILAFAEQQQVWLDSAATAQKPLAMITALSDYYQHGVANVHRAQHQPGERATRAFEAARSSIASWLHAGTEDAVIFTKGSTEGLNLLSQALAHNLHSGDEILISAYEHHANLLPWQQLALARGLTLKILPMDANGHLDIEQAIAQLSSRSRILALSTLSNVVGHRQSVAKLLSAARQAGVWTVIDGAQAAVHARPNLQQLDCDFFVCSAHKLYGPDGVGVLFVRERALAALRHWQFGGEMVRHCDYQHAEFLPAPLGFEPGTPSTANIIAFAATLTWLQSLDSHAIANHETALHKALLAGLQERGMDIIGAPNCALVSFNAPQVHHADLAALLGEQGVAVRAGHHCAMPLLQSLGLPGALRVSLAMYNNGEDLQRFFSALDQALEILQ</sequence>
<dbReference type="KEGG" id="dce:O6P33_05655"/>
<dbReference type="SUPFAM" id="SSF53383">
    <property type="entry name" value="PLP-dependent transferases"/>
    <property type="match status" value="1"/>
</dbReference>
<evidence type="ECO:0000256" key="1">
    <source>
        <dbReference type="ARBA" id="ARBA00001933"/>
    </source>
</evidence>
<keyword evidence="5" id="KW-0663">Pyridoxal phosphate</keyword>
<comment type="catalytic activity">
    <reaction evidence="6">
        <text>(sulfur carrier)-H + L-cysteine = (sulfur carrier)-SH + L-alanine</text>
        <dbReference type="Rhea" id="RHEA:43892"/>
        <dbReference type="Rhea" id="RHEA-COMP:14737"/>
        <dbReference type="Rhea" id="RHEA-COMP:14739"/>
        <dbReference type="ChEBI" id="CHEBI:29917"/>
        <dbReference type="ChEBI" id="CHEBI:35235"/>
        <dbReference type="ChEBI" id="CHEBI:57972"/>
        <dbReference type="ChEBI" id="CHEBI:64428"/>
        <dbReference type="EC" id="2.8.1.7"/>
    </reaction>
</comment>
<dbReference type="InterPro" id="IPR000192">
    <property type="entry name" value="Aminotrans_V_dom"/>
</dbReference>
<accession>A0AAE9VQ47</accession>
<dbReference type="Gene3D" id="3.90.1150.10">
    <property type="entry name" value="Aspartate Aminotransferase, domain 1"/>
    <property type="match status" value="1"/>
</dbReference>
<evidence type="ECO:0000256" key="4">
    <source>
        <dbReference type="ARBA" id="ARBA00022679"/>
    </source>
</evidence>
<name>A0AAE9VQ47_9GAMM</name>
<dbReference type="PANTHER" id="PTHR43586:SF8">
    <property type="entry name" value="CYSTEINE DESULFURASE 1, CHLOROPLASTIC"/>
    <property type="match status" value="1"/>
</dbReference>